<dbReference type="EMBL" id="JACCCC010000001">
    <property type="protein sequence ID" value="NYE47395.1"/>
    <property type="molecule type" value="Genomic_DNA"/>
</dbReference>
<dbReference type="Proteomes" id="UP000589036">
    <property type="component" value="Unassembled WGS sequence"/>
</dbReference>
<dbReference type="PROSITE" id="PS50297">
    <property type="entry name" value="ANK_REP_REGION"/>
    <property type="match status" value="1"/>
</dbReference>
<feature type="repeat" description="ANK" evidence="3">
    <location>
        <begin position="51"/>
        <end position="83"/>
    </location>
</feature>
<comment type="caution">
    <text evidence="4">The sequence shown here is derived from an EMBL/GenBank/DDBJ whole genome shotgun (WGS) entry which is preliminary data.</text>
</comment>
<dbReference type="Gene3D" id="1.25.40.20">
    <property type="entry name" value="Ankyrin repeat-containing domain"/>
    <property type="match status" value="1"/>
</dbReference>
<dbReference type="SMART" id="SM00248">
    <property type="entry name" value="ANK"/>
    <property type="match status" value="2"/>
</dbReference>
<evidence type="ECO:0000313" key="5">
    <source>
        <dbReference type="Proteomes" id="UP000589036"/>
    </source>
</evidence>
<name>A0A852TVH4_9ACTN</name>
<dbReference type="SUPFAM" id="SSF48403">
    <property type="entry name" value="Ankyrin repeat"/>
    <property type="match status" value="1"/>
</dbReference>
<sequence>MSNTEPSAESGHDPDVVALATKVFDFARHGDTESLTAYIDAGVPVNLTNDKGDSLVMLAAYHGHAGTVARLCERGADVDRLNDRGQSPLAGAVFKGEDEVVRILVDHGADPGAGQPSAAEAARMFAKTHYLELFSSGEAR</sequence>
<keyword evidence="1" id="KW-0677">Repeat</keyword>
<dbReference type="PROSITE" id="PS50088">
    <property type="entry name" value="ANK_REPEAT"/>
    <property type="match status" value="2"/>
</dbReference>
<dbReference type="RefSeq" id="WP_179643347.1">
    <property type="nucleotide sequence ID" value="NZ_BAAAYY010000015.1"/>
</dbReference>
<dbReference type="InterPro" id="IPR002110">
    <property type="entry name" value="Ankyrin_rpt"/>
</dbReference>
<feature type="repeat" description="ANK" evidence="3">
    <location>
        <begin position="84"/>
        <end position="116"/>
    </location>
</feature>
<keyword evidence="2 3" id="KW-0040">ANK repeat</keyword>
<gene>
    <name evidence="4" type="ORF">HDA32_002515</name>
</gene>
<dbReference type="PANTHER" id="PTHR24171">
    <property type="entry name" value="ANKYRIN REPEAT DOMAIN-CONTAINING PROTEIN 39-RELATED"/>
    <property type="match status" value="1"/>
</dbReference>
<proteinExistence type="predicted"/>
<evidence type="ECO:0000256" key="2">
    <source>
        <dbReference type="ARBA" id="ARBA00023043"/>
    </source>
</evidence>
<evidence type="ECO:0008006" key="6">
    <source>
        <dbReference type="Google" id="ProtNLM"/>
    </source>
</evidence>
<accession>A0A852TVH4</accession>
<dbReference type="AlphaFoldDB" id="A0A852TVH4"/>
<dbReference type="InterPro" id="IPR036770">
    <property type="entry name" value="Ankyrin_rpt-contain_sf"/>
</dbReference>
<evidence type="ECO:0000256" key="1">
    <source>
        <dbReference type="ARBA" id="ARBA00022737"/>
    </source>
</evidence>
<evidence type="ECO:0000256" key="3">
    <source>
        <dbReference type="PROSITE-ProRule" id="PRU00023"/>
    </source>
</evidence>
<reference evidence="4 5" key="1">
    <citation type="submission" date="2020-07" db="EMBL/GenBank/DDBJ databases">
        <title>Sequencing the genomes of 1000 actinobacteria strains.</title>
        <authorList>
            <person name="Klenk H.-P."/>
        </authorList>
    </citation>
    <scope>NUCLEOTIDE SEQUENCE [LARGE SCALE GENOMIC DNA]</scope>
    <source>
        <strain evidence="4 5">CXB654</strain>
    </source>
</reference>
<evidence type="ECO:0000313" key="4">
    <source>
        <dbReference type="EMBL" id="NYE47395.1"/>
    </source>
</evidence>
<protein>
    <recommendedName>
        <fullName evidence="6">Ankyrin</fullName>
    </recommendedName>
</protein>
<organism evidence="4 5">
    <name type="scientific">Spinactinospora alkalitolerans</name>
    <dbReference type="NCBI Taxonomy" id="687207"/>
    <lineage>
        <taxon>Bacteria</taxon>
        <taxon>Bacillati</taxon>
        <taxon>Actinomycetota</taxon>
        <taxon>Actinomycetes</taxon>
        <taxon>Streptosporangiales</taxon>
        <taxon>Nocardiopsidaceae</taxon>
        <taxon>Spinactinospora</taxon>
    </lineage>
</organism>
<dbReference type="PANTHER" id="PTHR24171:SF9">
    <property type="entry name" value="ANKYRIN REPEAT DOMAIN-CONTAINING PROTEIN 39"/>
    <property type="match status" value="1"/>
</dbReference>
<keyword evidence="5" id="KW-1185">Reference proteome</keyword>
<dbReference type="Pfam" id="PF12796">
    <property type="entry name" value="Ank_2"/>
    <property type="match status" value="1"/>
</dbReference>